<dbReference type="Proteomes" id="UP001597413">
    <property type="component" value="Unassembled WGS sequence"/>
</dbReference>
<organism evidence="3 4">
    <name type="scientific">Rhodobacter lacus</name>
    <dbReference type="NCBI Taxonomy" id="1641972"/>
    <lineage>
        <taxon>Bacteria</taxon>
        <taxon>Pseudomonadati</taxon>
        <taxon>Pseudomonadota</taxon>
        <taxon>Alphaproteobacteria</taxon>
        <taxon>Rhodobacterales</taxon>
        <taxon>Rhodobacter group</taxon>
        <taxon>Rhodobacter</taxon>
    </lineage>
</organism>
<comment type="caution">
    <text evidence="3">The sequence shown here is derived from an EMBL/GenBank/DDBJ whole genome shotgun (WGS) entry which is preliminary data.</text>
</comment>
<name>A0ABW5A971_9RHOB</name>
<gene>
    <name evidence="3" type="ORF">ACFSM0_12075</name>
</gene>
<keyword evidence="4" id="KW-1185">Reference proteome</keyword>
<evidence type="ECO:0000313" key="4">
    <source>
        <dbReference type="Proteomes" id="UP001597413"/>
    </source>
</evidence>
<accession>A0ABW5A971</accession>
<dbReference type="CDD" id="cd16276">
    <property type="entry name" value="metallo-hydrolase-like_MBL-fold"/>
    <property type="match status" value="1"/>
</dbReference>
<dbReference type="EMBL" id="JBHUIX010000012">
    <property type="protein sequence ID" value="MFD2174832.1"/>
    <property type="molecule type" value="Genomic_DNA"/>
</dbReference>
<dbReference type="RefSeq" id="WP_377390690.1">
    <property type="nucleotide sequence ID" value="NZ_JBHUIX010000012.1"/>
</dbReference>
<dbReference type="Gene3D" id="3.60.15.10">
    <property type="entry name" value="Ribonuclease Z/Hydroxyacylglutathione hydrolase-like"/>
    <property type="match status" value="1"/>
</dbReference>
<dbReference type="PANTHER" id="PTHR42951:SF4">
    <property type="entry name" value="ACYL-COENZYME A THIOESTERASE MBLAC2"/>
    <property type="match status" value="1"/>
</dbReference>
<dbReference type="InterPro" id="IPR050855">
    <property type="entry name" value="NDM-1-like"/>
</dbReference>
<proteinExistence type="inferred from homology"/>
<feature type="domain" description="Metallo-beta-lactamase" evidence="2">
    <location>
        <begin position="74"/>
        <end position="242"/>
    </location>
</feature>
<dbReference type="InterPro" id="IPR036866">
    <property type="entry name" value="RibonucZ/Hydroxyglut_hydro"/>
</dbReference>
<sequence>MTTHDHHHANGICDCIPKWYIDNLGQVGLPYSKVEDYARPPEDSYGSLFLPDRIKKGYHVEELKDGVYWVSGGWYDCMFVCTGNGVIVVDAPPSLGERLLDAIAEVTDEPVTHMVYSHWHADHVGAASMFGPNIKRVAHEKTAELLTRFPDKDRPVPTETFSKDAVLDVNGVKLELSYKGQNHAEGNIFIYAPKQKALAAIDILAPGWVAFKDCDSSENISGWIEAHDQILDYDFDTIVCGHVSRYGTREDVLTAREYTHDIIGFAKQALQEVELEYFMKDLGTGPYMGAFRAAEENYFSAITNLVTKNVLEKTTSNGKLWHQRLNGADVMTKNNAYTMVQKIRLEMSHNGYVTRQGHPEGFFL</sequence>
<dbReference type="Pfam" id="PF00753">
    <property type="entry name" value="Lactamase_B"/>
    <property type="match status" value="1"/>
</dbReference>
<evidence type="ECO:0000313" key="3">
    <source>
        <dbReference type="EMBL" id="MFD2174832.1"/>
    </source>
</evidence>
<reference evidence="4" key="1">
    <citation type="journal article" date="2019" name="Int. J. Syst. Evol. Microbiol.">
        <title>The Global Catalogue of Microorganisms (GCM) 10K type strain sequencing project: providing services to taxonomists for standard genome sequencing and annotation.</title>
        <authorList>
            <consortium name="The Broad Institute Genomics Platform"/>
            <consortium name="The Broad Institute Genome Sequencing Center for Infectious Disease"/>
            <person name="Wu L."/>
            <person name="Ma J."/>
        </authorList>
    </citation>
    <scope>NUCLEOTIDE SEQUENCE [LARGE SCALE GENOMIC DNA]</scope>
    <source>
        <strain evidence="4">CCUG 55131</strain>
    </source>
</reference>
<protein>
    <submittedName>
        <fullName evidence="3">MBL fold metallo-hydrolase</fullName>
    </submittedName>
</protein>
<evidence type="ECO:0000259" key="2">
    <source>
        <dbReference type="SMART" id="SM00849"/>
    </source>
</evidence>
<evidence type="ECO:0000256" key="1">
    <source>
        <dbReference type="ARBA" id="ARBA00005250"/>
    </source>
</evidence>
<comment type="similarity">
    <text evidence="1">Belongs to the metallo-beta-lactamase superfamily. Class-B beta-lactamase family.</text>
</comment>
<dbReference type="SMART" id="SM00849">
    <property type="entry name" value="Lactamase_B"/>
    <property type="match status" value="1"/>
</dbReference>
<dbReference type="SUPFAM" id="SSF56281">
    <property type="entry name" value="Metallo-hydrolase/oxidoreductase"/>
    <property type="match status" value="1"/>
</dbReference>
<dbReference type="PANTHER" id="PTHR42951">
    <property type="entry name" value="METALLO-BETA-LACTAMASE DOMAIN-CONTAINING"/>
    <property type="match status" value="1"/>
</dbReference>
<dbReference type="InterPro" id="IPR001279">
    <property type="entry name" value="Metallo-B-lactamas"/>
</dbReference>